<evidence type="ECO:0000313" key="1">
    <source>
        <dbReference type="EMBL" id="TDZ39347.1"/>
    </source>
</evidence>
<dbReference type="EMBL" id="QAPG01000010">
    <property type="protein sequence ID" value="TDZ39347.1"/>
    <property type="molecule type" value="Genomic_DNA"/>
</dbReference>
<sequence length="140" mass="16060">MTPLEIIGLVSAVITFIDFAAENVAVLREVGTSGSATVKGNKDLTRRIKLLDERVRDIRSCGPGWARDIHEVRLLDLVDEYNDLTVKLLSLLDRLKSTRKRDVLWKSAKNIFMREEKNTLVQDLDNCRSRIHLQLTQVMR</sequence>
<gene>
    <name evidence="1" type="ORF">C8035_v003364</name>
</gene>
<protein>
    <submittedName>
        <fullName evidence="1">Uncharacterized protein</fullName>
    </submittedName>
</protein>
<keyword evidence="2" id="KW-1185">Reference proteome</keyword>
<organism evidence="1 2">
    <name type="scientific">Colletotrichum spinosum</name>
    <dbReference type="NCBI Taxonomy" id="1347390"/>
    <lineage>
        <taxon>Eukaryota</taxon>
        <taxon>Fungi</taxon>
        <taxon>Dikarya</taxon>
        <taxon>Ascomycota</taxon>
        <taxon>Pezizomycotina</taxon>
        <taxon>Sordariomycetes</taxon>
        <taxon>Hypocreomycetidae</taxon>
        <taxon>Glomerellales</taxon>
        <taxon>Glomerellaceae</taxon>
        <taxon>Colletotrichum</taxon>
        <taxon>Colletotrichum orbiculare species complex</taxon>
    </lineage>
</organism>
<name>A0A4R8QK62_9PEZI</name>
<proteinExistence type="predicted"/>
<accession>A0A4R8QK62</accession>
<comment type="caution">
    <text evidence="1">The sequence shown here is derived from an EMBL/GenBank/DDBJ whole genome shotgun (WGS) entry which is preliminary data.</text>
</comment>
<dbReference type="Proteomes" id="UP000295083">
    <property type="component" value="Unassembled WGS sequence"/>
</dbReference>
<dbReference type="AlphaFoldDB" id="A0A4R8QK62"/>
<evidence type="ECO:0000313" key="2">
    <source>
        <dbReference type="Proteomes" id="UP000295083"/>
    </source>
</evidence>
<reference evidence="1 2" key="1">
    <citation type="submission" date="2018-11" db="EMBL/GenBank/DDBJ databases">
        <title>Genome sequence and assembly of Colletotrichum spinosum.</title>
        <authorList>
            <person name="Gan P."/>
            <person name="Shirasu K."/>
        </authorList>
    </citation>
    <scope>NUCLEOTIDE SEQUENCE [LARGE SCALE GENOMIC DNA]</scope>
    <source>
        <strain evidence="1 2">CBS 515.97</strain>
    </source>
</reference>